<dbReference type="SUPFAM" id="SSF56801">
    <property type="entry name" value="Acetyl-CoA synthetase-like"/>
    <property type="match status" value="1"/>
</dbReference>
<accession>A0A0A6VCG1</accession>
<evidence type="ECO:0000313" key="9">
    <source>
        <dbReference type="EMBL" id="NEY21030.1"/>
    </source>
</evidence>
<dbReference type="Pfam" id="PF00501">
    <property type="entry name" value="AMP-binding"/>
    <property type="match status" value="1"/>
</dbReference>
<dbReference type="GO" id="GO:0031956">
    <property type="term" value="F:medium-chain fatty acid-CoA ligase activity"/>
    <property type="evidence" value="ECO:0007669"/>
    <property type="project" value="TreeGrafter"/>
</dbReference>
<comment type="catalytic activity">
    <reaction evidence="5">
        <text>2-succinylbenzoate + ATP + CoA = 2-succinylbenzoyl-CoA + AMP + diphosphate</text>
        <dbReference type="Rhea" id="RHEA:17009"/>
        <dbReference type="ChEBI" id="CHEBI:18325"/>
        <dbReference type="ChEBI" id="CHEBI:30616"/>
        <dbReference type="ChEBI" id="CHEBI:33019"/>
        <dbReference type="ChEBI" id="CHEBI:57287"/>
        <dbReference type="ChEBI" id="CHEBI:57364"/>
        <dbReference type="ChEBI" id="CHEBI:456215"/>
        <dbReference type="EC" id="6.2.1.26"/>
    </reaction>
</comment>
<evidence type="ECO:0000256" key="4">
    <source>
        <dbReference type="ARBA" id="ARBA00022840"/>
    </source>
</evidence>
<evidence type="ECO:0000313" key="10">
    <source>
        <dbReference type="Proteomes" id="UP000030588"/>
    </source>
</evidence>
<dbReference type="EC" id="6.2.1.26" evidence="5"/>
<dbReference type="GO" id="GO:0006631">
    <property type="term" value="P:fatty acid metabolic process"/>
    <property type="evidence" value="ECO:0007669"/>
    <property type="project" value="TreeGrafter"/>
</dbReference>
<keyword evidence="1 5" id="KW-0474">Menaquinone biosynthesis</keyword>
<dbReference type="Proteomes" id="UP000476934">
    <property type="component" value="Unassembled WGS sequence"/>
</dbReference>
<dbReference type="InterPro" id="IPR025110">
    <property type="entry name" value="AMP-bd_C"/>
</dbReference>
<dbReference type="GO" id="GO:0005524">
    <property type="term" value="F:ATP binding"/>
    <property type="evidence" value="ECO:0007669"/>
    <property type="project" value="UniProtKB-KW"/>
</dbReference>
<comment type="similarity">
    <text evidence="5">Belongs to the ATP-dependent AMP-binding enzyme family. MenE subfamily.</text>
</comment>
<dbReference type="PANTHER" id="PTHR43201:SF5">
    <property type="entry name" value="MEDIUM-CHAIN ACYL-COA LIGASE ACSF2, MITOCHONDRIAL"/>
    <property type="match status" value="1"/>
</dbReference>
<dbReference type="STRING" id="363870.NG54_06235"/>
<dbReference type="PANTHER" id="PTHR43201">
    <property type="entry name" value="ACYL-COA SYNTHETASE"/>
    <property type="match status" value="1"/>
</dbReference>
<dbReference type="InterPro" id="IPR010192">
    <property type="entry name" value="MenE"/>
</dbReference>
<proteinExistence type="inferred from homology"/>
<dbReference type="PROSITE" id="PS00455">
    <property type="entry name" value="AMP_BINDING"/>
    <property type="match status" value="1"/>
</dbReference>
<keyword evidence="3 5" id="KW-0547">Nucleotide-binding</keyword>
<dbReference type="FunFam" id="3.30.300.30:FF:000008">
    <property type="entry name" value="2,3-dihydroxybenzoate-AMP ligase"/>
    <property type="match status" value="1"/>
</dbReference>
<dbReference type="InterPro" id="IPR000873">
    <property type="entry name" value="AMP-dep_synth/lig_dom"/>
</dbReference>
<dbReference type="NCBIfam" id="NF002966">
    <property type="entry name" value="PRK03640.1"/>
    <property type="match status" value="1"/>
</dbReference>
<name>A0A0A6VCG1_9BACI</name>
<sequence length="490" mass="55085">METTLPNFLKQRAYLTPDRPALMFQDEIITFAQLYAKAIAVSEQLASLNITEEDTVAVLLKNRPQTVVVLHALQQLRVRTVFLNHRLTPVEMAYQLQDSQSVLLISEDEFSQATEQIHDLDKHISIFTIKELSSLPHHSLEILDEFSLDDVCSIMYTSGTTGKPKGVLQTYGNHWWSAIGSSLNLGIREDDVWLCAVPLFHISGLSILMRSIFYGMPVYLMEKFQEDVAVKLLQSGKITIMSVVTATMQRILHKLQDEKLHPNVRCMLLGGGPAPRPLLEACVEKGIPVFQSYGMTETSSQTVTLAPEDSLTKIGSAGKPLFPAQIRIIHNGKQCKPMEHGEIIVKGPNITIGYLNREDANKESFQDGWFRTGDIGYVDEQGYLYVMDRRSDLIISGGENIYPAEIEEVLISHPDIWEAGVVGMDDETWGKVPVAFIVSNKQIPAHELQQYCEGKLAKYKIPKKVYFVSSLPRNASNKLLRRKLLDLIQS</sequence>
<dbReference type="EMBL" id="JRUN01000013">
    <property type="protein sequence ID" value="KHD85965.1"/>
    <property type="molecule type" value="Genomic_DNA"/>
</dbReference>
<evidence type="ECO:0000259" key="6">
    <source>
        <dbReference type="Pfam" id="PF00501"/>
    </source>
</evidence>
<reference evidence="9 11" key="2">
    <citation type="submission" date="2020-02" db="EMBL/GenBank/DDBJ databases">
        <authorList>
            <person name="Feng H."/>
        </authorList>
    </citation>
    <scope>NUCLEOTIDE SEQUENCE [LARGE SCALE GENOMIC DNA]</scope>
    <source>
        <strain evidence="9 11">Gsoil 114</strain>
    </source>
</reference>
<dbReference type="Gene3D" id="3.30.300.30">
    <property type="match status" value="1"/>
</dbReference>
<dbReference type="OrthoDB" id="9762242at2"/>
<dbReference type="InterPro" id="IPR020845">
    <property type="entry name" value="AMP-binding_CS"/>
</dbReference>
<comment type="pathway">
    <text evidence="5">Quinol/quinone metabolism; 1,4-dihydroxy-2-naphthoate biosynthesis; 1,4-dihydroxy-2-naphthoate from chorismate: step 5/7.</text>
</comment>
<dbReference type="GO" id="GO:0008756">
    <property type="term" value="F:o-succinylbenzoate-CoA ligase activity"/>
    <property type="evidence" value="ECO:0007669"/>
    <property type="project" value="UniProtKB-UniRule"/>
</dbReference>
<keyword evidence="4 5" id="KW-0067">ATP-binding</keyword>
<evidence type="ECO:0000256" key="5">
    <source>
        <dbReference type="HAMAP-Rule" id="MF_00731"/>
    </source>
</evidence>
<comment type="caution">
    <text evidence="8">The sequence shown here is derived from an EMBL/GenBank/DDBJ whole genome shotgun (WGS) entry which is preliminary data.</text>
</comment>
<dbReference type="CDD" id="cd05912">
    <property type="entry name" value="OSB_CoA_lg"/>
    <property type="match status" value="1"/>
</dbReference>
<evidence type="ECO:0000259" key="7">
    <source>
        <dbReference type="Pfam" id="PF13193"/>
    </source>
</evidence>
<dbReference type="UniPathway" id="UPA01057">
    <property type="reaction ID" value="UER00166"/>
</dbReference>
<organism evidence="8 10">
    <name type="scientific">Heyndrickxia ginsengihumi</name>
    <dbReference type="NCBI Taxonomy" id="363870"/>
    <lineage>
        <taxon>Bacteria</taxon>
        <taxon>Bacillati</taxon>
        <taxon>Bacillota</taxon>
        <taxon>Bacilli</taxon>
        <taxon>Bacillales</taxon>
        <taxon>Bacillaceae</taxon>
        <taxon>Heyndrickxia</taxon>
    </lineage>
</organism>
<gene>
    <name evidence="5 9" type="primary">menE</name>
    <name evidence="9" type="ORF">G4D61_13820</name>
    <name evidence="8" type="ORF">NG54_06235</name>
</gene>
<dbReference type="RefSeq" id="WP_035353896.1">
    <property type="nucleotide sequence ID" value="NZ_JAAIWK010000024.1"/>
</dbReference>
<dbReference type="Gene3D" id="3.40.50.12780">
    <property type="entry name" value="N-terminal domain of ligase-like"/>
    <property type="match status" value="1"/>
</dbReference>
<dbReference type="GO" id="GO:0009234">
    <property type="term" value="P:menaquinone biosynthetic process"/>
    <property type="evidence" value="ECO:0007669"/>
    <property type="project" value="UniProtKB-UniRule"/>
</dbReference>
<evidence type="ECO:0000256" key="3">
    <source>
        <dbReference type="ARBA" id="ARBA00022741"/>
    </source>
</evidence>
<comment type="pathway">
    <text evidence="5">Quinol/quinone metabolism; menaquinone biosynthesis.</text>
</comment>
<dbReference type="EMBL" id="JAAIWK010000024">
    <property type="protein sequence ID" value="NEY21030.1"/>
    <property type="molecule type" value="Genomic_DNA"/>
</dbReference>
<dbReference type="AlphaFoldDB" id="A0A0A6VCG1"/>
<dbReference type="InterPro" id="IPR042099">
    <property type="entry name" value="ANL_N_sf"/>
</dbReference>
<dbReference type="HAMAP" id="MF_00731">
    <property type="entry name" value="MenE"/>
    <property type="match status" value="1"/>
</dbReference>
<evidence type="ECO:0000313" key="11">
    <source>
        <dbReference type="Proteomes" id="UP000476934"/>
    </source>
</evidence>
<dbReference type="Proteomes" id="UP000030588">
    <property type="component" value="Unassembled WGS sequence"/>
</dbReference>
<dbReference type="InterPro" id="IPR045851">
    <property type="entry name" value="AMP-bd_C_sf"/>
</dbReference>
<evidence type="ECO:0000313" key="8">
    <source>
        <dbReference type="EMBL" id="KHD85965.1"/>
    </source>
</evidence>
<evidence type="ECO:0000256" key="2">
    <source>
        <dbReference type="ARBA" id="ARBA00022598"/>
    </source>
</evidence>
<feature type="domain" description="AMP-binding enzyme C-terminal" evidence="7">
    <location>
        <begin position="405"/>
        <end position="478"/>
    </location>
</feature>
<evidence type="ECO:0000256" key="1">
    <source>
        <dbReference type="ARBA" id="ARBA00022428"/>
    </source>
</evidence>
<feature type="domain" description="AMP-dependent synthetase/ligase" evidence="6">
    <location>
        <begin position="10"/>
        <end position="355"/>
    </location>
</feature>
<protein>
    <recommendedName>
        <fullName evidence="5">2-succinylbenzoate--CoA ligase</fullName>
        <ecNumber evidence="5">6.2.1.26</ecNumber>
    </recommendedName>
    <alternativeName>
        <fullName evidence="5">o-succinylbenzoyl-CoA synthetase</fullName>
        <shortName evidence="5">OSB-CoA synthetase</shortName>
    </alternativeName>
</protein>
<reference evidence="8 10" key="1">
    <citation type="submission" date="2014-10" db="EMBL/GenBank/DDBJ databases">
        <title>Draft genome of phytase producing Bacillus ginsengihumi strain M2.11.</title>
        <authorList>
            <person name="Toymentseva A."/>
            <person name="Boulygina E.A."/>
            <person name="Kazakov S.V."/>
            <person name="Kayumov I."/>
            <person name="Suleimanova A.D."/>
            <person name="Mardanova A.M."/>
            <person name="Maria S.N."/>
            <person name="Sergey M.Y."/>
            <person name="Sharipova M.R."/>
        </authorList>
    </citation>
    <scope>NUCLEOTIDE SEQUENCE [LARGE SCALE GENOMIC DNA]</scope>
    <source>
        <strain evidence="8 10">M2.11</strain>
    </source>
</reference>
<dbReference type="NCBIfam" id="TIGR01923">
    <property type="entry name" value="menE"/>
    <property type="match status" value="1"/>
</dbReference>
<keyword evidence="2 5" id="KW-0436">Ligase</keyword>
<reference evidence="9 11" key="3">
    <citation type="submission" date="2020-03" db="EMBL/GenBank/DDBJ databases">
        <title>Bacillus aquiflavi sp. nov., isolated from yellow water of strong flavor Chinese baijiu in Yibin region of China.</title>
        <authorList>
            <person name="Xie J."/>
        </authorList>
    </citation>
    <scope>NUCLEOTIDE SEQUENCE [LARGE SCALE GENOMIC DNA]</scope>
    <source>
        <strain evidence="9 11">Gsoil 114</strain>
    </source>
</reference>
<dbReference type="Pfam" id="PF13193">
    <property type="entry name" value="AMP-binding_C"/>
    <property type="match status" value="1"/>
</dbReference>
<keyword evidence="11" id="KW-1185">Reference proteome</keyword>
<dbReference type="UniPathway" id="UPA00079"/>
<comment type="function">
    <text evidence="5">Converts 2-succinylbenzoate (OSB) to 2-succinylbenzoyl-CoA (OSB-CoA).</text>
</comment>